<dbReference type="Proteomes" id="UP000025061">
    <property type="component" value="Unassembled WGS sequence"/>
</dbReference>
<comment type="caution">
    <text evidence="2">The sequence shown here is derived from an EMBL/GenBank/DDBJ whole genome shotgun (WGS) entry which is preliminary data.</text>
</comment>
<evidence type="ECO:0000313" key="2">
    <source>
        <dbReference type="EMBL" id="KCZ96121.1"/>
    </source>
</evidence>
<organism evidence="2 3">
    <name type="scientific">Hyphomonas hirschiana VP5</name>
    <dbReference type="NCBI Taxonomy" id="1280951"/>
    <lineage>
        <taxon>Bacteria</taxon>
        <taxon>Pseudomonadati</taxon>
        <taxon>Pseudomonadota</taxon>
        <taxon>Alphaproteobacteria</taxon>
        <taxon>Hyphomonadales</taxon>
        <taxon>Hyphomonadaceae</taxon>
        <taxon>Hyphomonas</taxon>
    </lineage>
</organism>
<sequence length="133" mass="13431">MPLTEILAITGLGFGAALGLGALIAPEWASGVVRLKADPAKGGGYSEFRATYGGLLLMVHGAALVIVVITPPAGSTLVVLPIAAGWFGAAIGRAVALVFDRAKLGDTRIIPIWMATEVALGLAIGAPVLQFLG</sequence>
<feature type="transmembrane region" description="Helical" evidence="1">
    <location>
        <begin position="50"/>
        <end position="70"/>
    </location>
</feature>
<dbReference type="PATRIC" id="fig|1280951.3.peg.109"/>
<dbReference type="OrthoDB" id="9808658at2"/>
<dbReference type="RefSeq" id="WP_011645968.1">
    <property type="nucleotide sequence ID" value="NZ_ARYI01000001.1"/>
</dbReference>
<dbReference type="AlphaFoldDB" id="A0A059G063"/>
<name>A0A059G063_9PROT</name>
<evidence type="ECO:0008006" key="4">
    <source>
        <dbReference type="Google" id="ProtNLM"/>
    </source>
</evidence>
<feature type="transmembrane region" description="Helical" evidence="1">
    <location>
        <begin position="111"/>
        <end position="132"/>
    </location>
</feature>
<evidence type="ECO:0000313" key="3">
    <source>
        <dbReference type="Proteomes" id="UP000025061"/>
    </source>
</evidence>
<keyword evidence="1" id="KW-0472">Membrane</keyword>
<keyword evidence="1" id="KW-1133">Transmembrane helix</keyword>
<protein>
    <recommendedName>
        <fullName evidence="4">DUF4345 domain-containing protein</fullName>
    </recommendedName>
</protein>
<feature type="transmembrane region" description="Helical" evidence="1">
    <location>
        <begin position="76"/>
        <end position="99"/>
    </location>
</feature>
<dbReference type="EMBL" id="ARYI01000001">
    <property type="protein sequence ID" value="KCZ96121.1"/>
    <property type="molecule type" value="Genomic_DNA"/>
</dbReference>
<proteinExistence type="predicted"/>
<evidence type="ECO:0000256" key="1">
    <source>
        <dbReference type="SAM" id="Phobius"/>
    </source>
</evidence>
<keyword evidence="1" id="KW-0812">Transmembrane</keyword>
<feature type="transmembrane region" description="Helical" evidence="1">
    <location>
        <begin position="6"/>
        <end position="29"/>
    </location>
</feature>
<gene>
    <name evidence="2" type="ORF">HHI_00540</name>
</gene>
<reference evidence="2 3" key="1">
    <citation type="submission" date="2013-04" db="EMBL/GenBank/DDBJ databases">
        <title>Hyphomonas hirschiana VP5 Genome Sequencing.</title>
        <authorList>
            <person name="Lai Q."/>
            <person name="Shao Z."/>
        </authorList>
    </citation>
    <scope>NUCLEOTIDE SEQUENCE [LARGE SCALE GENOMIC DNA]</scope>
    <source>
        <strain evidence="2 3">VP5</strain>
    </source>
</reference>
<accession>A0A059G063</accession>
<keyword evidence="3" id="KW-1185">Reference proteome</keyword>